<dbReference type="STRING" id="1836467.BTR34_00895"/>
<dbReference type="PANTHER" id="PTHR20842">
    <property type="entry name" value="PROTEASE S51 ALPHA-ASPARTYL DIPEPTIDASE"/>
    <property type="match status" value="1"/>
</dbReference>
<dbReference type="Pfam" id="PF03575">
    <property type="entry name" value="Peptidase_S51"/>
    <property type="match status" value="1"/>
</dbReference>
<protein>
    <submittedName>
        <fullName evidence="5">Peptidase E</fullName>
    </submittedName>
</protein>
<organism evidence="5 6">
    <name type="scientific">Maribacter hydrothermalis</name>
    <dbReference type="NCBI Taxonomy" id="1836467"/>
    <lineage>
        <taxon>Bacteria</taxon>
        <taxon>Pseudomonadati</taxon>
        <taxon>Bacteroidota</taxon>
        <taxon>Flavobacteriia</taxon>
        <taxon>Flavobacteriales</taxon>
        <taxon>Flavobacteriaceae</taxon>
        <taxon>Maribacter</taxon>
    </lineage>
</organism>
<dbReference type="EMBL" id="LZFP01000008">
    <property type="protein sequence ID" value="OBR40401.1"/>
    <property type="molecule type" value="Genomic_DNA"/>
</dbReference>
<dbReference type="OrthoDB" id="9778515at2"/>
<dbReference type="GO" id="GO:0006508">
    <property type="term" value="P:proteolysis"/>
    <property type="evidence" value="ECO:0007669"/>
    <property type="project" value="UniProtKB-KW"/>
</dbReference>
<keyword evidence="2" id="KW-0645">Protease</keyword>
<dbReference type="Proteomes" id="UP000092164">
    <property type="component" value="Unassembled WGS sequence"/>
</dbReference>
<proteinExistence type="inferred from homology"/>
<evidence type="ECO:0000256" key="1">
    <source>
        <dbReference type="ARBA" id="ARBA00006534"/>
    </source>
</evidence>
<dbReference type="InterPro" id="IPR005320">
    <property type="entry name" value="Peptidase_S51"/>
</dbReference>
<dbReference type="AlphaFoldDB" id="A0A1B7ZBW5"/>
<evidence type="ECO:0000313" key="5">
    <source>
        <dbReference type="EMBL" id="OBR40401.1"/>
    </source>
</evidence>
<comment type="similarity">
    <text evidence="1">Belongs to the peptidase S51 family.</text>
</comment>
<name>A0A1B7ZBW5_9FLAO</name>
<keyword evidence="3" id="KW-0378">Hydrolase</keyword>
<dbReference type="Gene3D" id="3.40.50.880">
    <property type="match status" value="1"/>
</dbReference>
<comment type="caution">
    <text evidence="5">The sequence shown here is derived from an EMBL/GenBank/DDBJ whole genome shotgun (WGS) entry which is preliminary data.</text>
</comment>
<dbReference type="PANTHER" id="PTHR20842:SF0">
    <property type="entry name" value="ALPHA-ASPARTYL DIPEPTIDASE"/>
    <property type="match status" value="1"/>
</dbReference>
<evidence type="ECO:0000256" key="4">
    <source>
        <dbReference type="ARBA" id="ARBA00022825"/>
    </source>
</evidence>
<sequence>MKKQLLIYGSGRHTVPFLKYLAEATGKKKPNLCFIPTASGEDQSYIDSFYEVCSQINVTPHVLSVWINSYDQQESFDELICKMDAIVVGGGNTLNMLAIWKAQGIDIALKKAYDNGVVMGGGSAGSLCWFNGGTTDSRPIELSIVKCLSFIDKSHCPHYNSEKSRRPLYHKNILTEKLTDGYACDDRSAIHFIDGDVFTSISLDTDNHSYYVYLNKNNTIQEDKIPSTIVS</sequence>
<dbReference type="RefSeq" id="WP_068483953.1">
    <property type="nucleotide sequence ID" value="NZ_CP018760.1"/>
</dbReference>
<accession>A0A1B7ZBW5</accession>
<evidence type="ECO:0000313" key="6">
    <source>
        <dbReference type="Proteomes" id="UP000092164"/>
    </source>
</evidence>
<evidence type="ECO:0000256" key="2">
    <source>
        <dbReference type="ARBA" id="ARBA00022670"/>
    </source>
</evidence>
<dbReference type="CDD" id="cd03146">
    <property type="entry name" value="GAT1_Peptidase_E"/>
    <property type="match status" value="1"/>
</dbReference>
<evidence type="ECO:0000256" key="3">
    <source>
        <dbReference type="ARBA" id="ARBA00022801"/>
    </source>
</evidence>
<gene>
    <name evidence="5" type="ORF">A9200_16100</name>
</gene>
<dbReference type="InterPro" id="IPR029062">
    <property type="entry name" value="Class_I_gatase-like"/>
</dbReference>
<dbReference type="GO" id="GO:0008236">
    <property type="term" value="F:serine-type peptidase activity"/>
    <property type="evidence" value="ECO:0007669"/>
    <property type="project" value="UniProtKB-KW"/>
</dbReference>
<dbReference type="SUPFAM" id="SSF52317">
    <property type="entry name" value="Class I glutamine amidotransferase-like"/>
    <property type="match status" value="1"/>
</dbReference>
<dbReference type="KEGG" id="mart:BTR34_00895"/>
<keyword evidence="4" id="KW-0720">Serine protease</keyword>
<keyword evidence="6" id="KW-1185">Reference proteome</keyword>
<reference evidence="6" key="1">
    <citation type="submission" date="2016-06" db="EMBL/GenBank/DDBJ databases">
        <authorList>
            <person name="Zhan P."/>
        </authorList>
    </citation>
    <scope>NUCLEOTIDE SEQUENCE [LARGE SCALE GENOMIC DNA]</scope>
    <source>
        <strain evidence="6">T28</strain>
    </source>
</reference>